<feature type="non-terminal residue" evidence="16">
    <location>
        <position position="1032"/>
    </location>
</feature>
<dbReference type="PANTHER" id="PTHR24416:SF550">
    <property type="entry name" value="FIBROBLAST GROWTH FACTOR RECEPTOR HOMOLOG 1-RELATED"/>
    <property type="match status" value="1"/>
</dbReference>
<evidence type="ECO:0000256" key="7">
    <source>
        <dbReference type="ARBA" id="ARBA00022777"/>
    </source>
</evidence>
<evidence type="ECO:0000256" key="5">
    <source>
        <dbReference type="ARBA" id="ARBA00022729"/>
    </source>
</evidence>
<evidence type="ECO:0000256" key="9">
    <source>
        <dbReference type="ARBA" id="ARBA00022989"/>
    </source>
</evidence>
<dbReference type="InterPro" id="IPR011009">
    <property type="entry name" value="Kinase-like_dom_sf"/>
</dbReference>
<dbReference type="PROSITE" id="PS00109">
    <property type="entry name" value="PROTEIN_KINASE_TYR"/>
    <property type="match status" value="1"/>
</dbReference>
<dbReference type="PROSITE" id="PS50011">
    <property type="entry name" value="PROTEIN_KINASE_DOM"/>
    <property type="match status" value="1"/>
</dbReference>
<evidence type="ECO:0000256" key="13">
    <source>
        <dbReference type="SAM" id="MobiDB-lite"/>
    </source>
</evidence>
<name>A0A0V0J852_SCHSO</name>
<evidence type="ECO:0000313" key="16">
    <source>
        <dbReference type="EMBL" id="JAP61734.1"/>
    </source>
</evidence>
<dbReference type="PRINTS" id="PR00109">
    <property type="entry name" value="TYRKINASE"/>
</dbReference>
<sequence>MYLSSRQLPTEDSGDREPHLENHLPADHDAISTFFYAPPFVLVFNVNSSVCLGQNFTFHCSAEPNNYGIQLTLLKLGKHVEPADLESRLHPEGSHPTPSTSLIDSLTEEREGGRHATSLQNIPWEQEYESRQDIHYTVNLNQTGFEGGYLCIASVVGMDAARWSYMHLRVLDCGTAHGDSVQATGISFLLNPVVISCLILFVLLPLCLTVFLVLNLRARRNILASSEWKPGPLNAFSTPVDSTVIREPNLLYHWTDTQKLLLGTATTAEVVKRPTSLAANKFAVGPPVPPSRVSLSPSTDLGVELTSSDLGHTITPGGSGGFTESSSVALTRFDPVHWLRLPSGGYGFAENPSAMSPGYHCGRRSLVSDGTDSRQRQFGVGTVAGGLPRRYSVDSDLSPVKRYKGETTSSSVPSSNSYMLLRPGTEMTGGAGGCDVATSTDHRKLCVPLVIIHMDPNKRPGQSYRESASVNNITSGGYKLPVDAKWEVRREYVRLGQRIGAGAFGVVFVGSVKDGTRVLPGLRRRSLHRGQPMTAREPAKEATEVTVAVKTLRDNFTEQDLADLVREMEILKQFDPHPHVVQLYGVCSQNGPLQVLVEFAPYGNLRDFLIVRRPSEVTYGPLHKDKGGGPLLCITPRQLLDFGLQVARGMDYLSRLHIVHRDLAARNVLIGESYVAKIADFGLTRTACDYYRKCSDGRLPIKWMAPESIFDRRYTTKSDVWSFGILLWEIFSYGSTPYPAHSAESLLRALRSGLRNERPLVASTEVYSLMLACWETVPEKRPSFQVLSALLSELAPREQQGATGAAAVAAAASTGSVPGSADERLHGNRSADSSVGSTVYLTLKAGKLHLEASSVCVGSCESTLLLTPSAAAPTCLSPSSASSSSSSSSASSTSVAAAAASVAVAVAAATTNQASDRAWNSQAHLQVGTSAGGQSLSRQIQAPPTSGSWRVPTISQQCGFPTSTCYAPYAHIGCALPMQWERFSPTTFSSLPLFPVSNRTSSALDIEPQGTIETSKFRNAITDRHSTIITIP</sequence>
<dbReference type="EMBL" id="GEEE01001491">
    <property type="protein sequence ID" value="JAP61734.1"/>
    <property type="molecule type" value="Transcribed_RNA"/>
</dbReference>
<keyword evidence="5" id="KW-0732">Signal</keyword>
<keyword evidence="12 16" id="KW-0675">Receptor</keyword>
<dbReference type="GO" id="GO:0005886">
    <property type="term" value="C:plasma membrane"/>
    <property type="evidence" value="ECO:0007669"/>
    <property type="project" value="TreeGrafter"/>
</dbReference>
<dbReference type="FunFam" id="1.10.510.10:FF:000554">
    <property type="entry name" value="Predicted protein"/>
    <property type="match status" value="1"/>
</dbReference>
<feature type="compositionally biased region" description="Polar residues" evidence="13">
    <location>
        <begin position="1"/>
        <end position="10"/>
    </location>
</feature>
<keyword evidence="9 14" id="KW-1133">Transmembrane helix</keyword>
<organism evidence="16">
    <name type="scientific">Schistocephalus solidus</name>
    <name type="common">Tapeworm</name>
    <dbReference type="NCBI Taxonomy" id="70667"/>
    <lineage>
        <taxon>Eukaryota</taxon>
        <taxon>Metazoa</taxon>
        <taxon>Spiralia</taxon>
        <taxon>Lophotrochozoa</taxon>
        <taxon>Platyhelminthes</taxon>
        <taxon>Cestoda</taxon>
        <taxon>Eucestoda</taxon>
        <taxon>Diphyllobothriidea</taxon>
        <taxon>Diphyllobothriidae</taxon>
        <taxon>Schistocephalus</taxon>
    </lineage>
</organism>
<proteinExistence type="predicted"/>
<feature type="transmembrane region" description="Helical" evidence="14">
    <location>
        <begin position="193"/>
        <end position="214"/>
    </location>
</feature>
<dbReference type="Gene3D" id="3.30.200.20">
    <property type="entry name" value="Phosphorylase Kinase, domain 1"/>
    <property type="match status" value="1"/>
</dbReference>
<evidence type="ECO:0000256" key="4">
    <source>
        <dbReference type="ARBA" id="ARBA00022692"/>
    </source>
</evidence>
<keyword evidence="7" id="KW-0418">Kinase</keyword>
<keyword evidence="3" id="KW-0808">Transferase</keyword>
<evidence type="ECO:0000256" key="3">
    <source>
        <dbReference type="ARBA" id="ARBA00022679"/>
    </source>
</evidence>
<feature type="domain" description="Protein kinase" evidence="15">
    <location>
        <begin position="493"/>
        <end position="791"/>
    </location>
</feature>
<keyword evidence="8" id="KW-0067">ATP-binding</keyword>
<feature type="region of interest" description="Disordered" evidence="13">
    <location>
        <begin position="1"/>
        <end position="23"/>
    </location>
</feature>
<evidence type="ECO:0000256" key="14">
    <source>
        <dbReference type="SAM" id="Phobius"/>
    </source>
</evidence>
<evidence type="ECO:0000256" key="6">
    <source>
        <dbReference type="ARBA" id="ARBA00022741"/>
    </source>
</evidence>
<evidence type="ECO:0000256" key="8">
    <source>
        <dbReference type="ARBA" id="ARBA00022840"/>
    </source>
</evidence>
<reference evidence="16" key="1">
    <citation type="submission" date="2016-01" db="EMBL/GenBank/DDBJ databases">
        <title>Reference transcriptome for the parasite Schistocephalus solidus: insights into the molecular evolution of parasitism.</title>
        <authorList>
            <person name="Hebert F.O."/>
            <person name="Grambauer S."/>
            <person name="Barber I."/>
            <person name="Landry C.R."/>
            <person name="Aubin-Horth N."/>
        </authorList>
    </citation>
    <scope>NUCLEOTIDE SEQUENCE</scope>
</reference>
<dbReference type="InterPro" id="IPR001245">
    <property type="entry name" value="Ser-Thr/Tyr_kinase_cat_dom"/>
</dbReference>
<evidence type="ECO:0000256" key="12">
    <source>
        <dbReference type="ARBA" id="ARBA00023170"/>
    </source>
</evidence>
<dbReference type="Gene3D" id="1.10.510.10">
    <property type="entry name" value="Transferase(Phosphotransferase) domain 1"/>
    <property type="match status" value="1"/>
</dbReference>
<dbReference type="InterPro" id="IPR020635">
    <property type="entry name" value="Tyr_kinase_cat_dom"/>
</dbReference>
<protein>
    <submittedName>
        <fullName evidence="16">Fibroblast growth factor receptor 2</fullName>
    </submittedName>
</protein>
<evidence type="ECO:0000256" key="10">
    <source>
        <dbReference type="ARBA" id="ARBA00023136"/>
    </source>
</evidence>
<keyword evidence="11" id="KW-0829">Tyrosine-protein kinase</keyword>
<dbReference type="SMART" id="SM00219">
    <property type="entry name" value="TyrKc"/>
    <property type="match status" value="1"/>
</dbReference>
<dbReference type="GO" id="GO:0007169">
    <property type="term" value="P:cell surface receptor protein tyrosine kinase signaling pathway"/>
    <property type="evidence" value="ECO:0007669"/>
    <property type="project" value="TreeGrafter"/>
</dbReference>
<feature type="compositionally biased region" description="Basic and acidic residues" evidence="13">
    <location>
        <begin position="13"/>
        <end position="23"/>
    </location>
</feature>
<evidence type="ECO:0000256" key="1">
    <source>
        <dbReference type="ARBA" id="ARBA00004370"/>
    </source>
</evidence>
<dbReference type="GO" id="GO:0005524">
    <property type="term" value="F:ATP binding"/>
    <property type="evidence" value="ECO:0007669"/>
    <property type="project" value="UniProtKB-KW"/>
</dbReference>
<dbReference type="SUPFAM" id="SSF56112">
    <property type="entry name" value="Protein kinase-like (PK-like)"/>
    <property type="match status" value="1"/>
</dbReference>
<dbReference type="Pfam" id="PF07714">
    <property type="entry name" value="PK_Tyr_Ser-Thr"/>
    <property type="match status" value="1"/>
</dbReference>
<comment type="subcellular location">
    <subcellularLocation>
        <location evidence="1">Membrane</location>
    </subcellularLocation>
</comment>
<dbReference type="GO" id="GO:0004714">
    <property type="term" value="F:transmembrane receptor protein tyrosine kinase activity"/>
    <property type="evidence" value="ECO:0007669"/>
    <property type="project" value="TreeGrafter"/>
</dbReference>
<keyword evidence="4 14" id="KW-0812">Transmembrane</keyword>
<keyword evidence="2" id="KW-0597">Phosphoprotein</keyword>
<dbReference type="InterPro" id="IPR050122">
    <property type="entry name" value="RTK"/>
</dbReference>
<dbReference type="GO" id="GO:0043235">
    <property type="term" value="C:receptor complex"/>
    <property type="evidence" value="ECO:0007669"/>
    <property type="project" value="TreeGrafter"/>
</dbReference>
<accession>A0A0V0J852</accession>
<evidence type="ECO:0000259" key="15">
    <source>
        <dbReference type="PROSITE" id="PS50011"/>
    </source>
</evidence>
<dbReference type="InterPro" id="IPR008266">
    <property type="entry name" value="Tyr_kinase_AS"/>
</dbReference>
<dbReference type="PANTHER" id="PTHR24416">
    <property type="entry name" value="TYROSINE-PROTEIN KINASE RECEPTOR"/>
    <property type="match status" value="1"/>
</dbReference>
<keyword evidence="6" id="KW-0547">Nucleotide-binding</keyword>
<keyword evidence="10 14" id="KW-0472">Membrane</keyword>
<evidence type="ECO:0000256" key="2">
    <source>
        <dbReference type="ARBA" id="ARBA00022553"/>
    </source>
</evidence>
<gene>
    <name evidence="16" type="primary">FGFR2</name>
    <name evidence="16" type="ORF">TR92360</name>
</gene>
<dbReference type="InterPro" id="IPR000719">
    <property type="entry name" value="Prot_kinase_dom"/>
</dbReference>
<evidence type="ECO:0000256" key="11">
    <source>
        <dbReference type="ARBA" id="ARBA00023137"/>
    </source>
</evidence>
<dbReference type="AlphaFoldDB" id="A0A0V0J852"/>